<keyword evidence="2" id="KW-1185">Reference proteome</keyword>
<accession>A0ABX8R3C3</accession>
<reference evidence="1" key="1">
    <citation type="submission" date="2020-07" db="EMBL/GenBank/DDBJ databases">
        <authorList>
            <person name="Tarantini F.S."/>
            <person name="Hong K.W."/>
            <person name="Chan K.G."/>
        </authorList>
    </citation>
    <scope>NUCLEOTIDE SEQUENCE</scope>
    <source>
        <strain evidence="1">32-07</strain>
    </source>
</reference>
<dbReference type="EMBL" id="CP059572">
    <property type="protein sequence ID" value="QXJ25535.1"/>
    <property type="molecule type" value="Genomic_DNA"/>
</dbReference>
<evidence type="ECO:0000313" key="2">
    <source>
        <dbReference type="Proteomes" id="UP001049518"/>
    </source>
</evidence>
<protein>
    <submittedName>
        <fullName evidence="1">Uncharacterized protein</fullName>
    </submittedName>
</protein>
<proteinExistence type="predicted"/>
<gene>
    <name evidence="1" type="ORF">AGRA3207_007043</name>
</gene>
<dbReference type="RefSeq" id="WP_231331617.1">
    <property type="nucleotide sequence ID" value="NZ_CP059572.1"/>
</dbReference>
<name>A0ABX8R3C3_9ACTN</name>
<sequence length="193" mass="19872">MSVPGGRVTRVRWWGTGLVACVLLVLGAGLPLLDAALGAGGRPVRPGTVLSVGTERDGTRPVSFAVPSAGWTLSEERSFLGGNAFLTRDEVAFNISVVVPLAPLDAPALWDGLAKLVTVGRDRRLGTAPATITTVHGLRGLTGHLTGDGRAGTAAVFATRRLGATVTASGPPGAYRRVAAQVDAMMRTVRISP</sequence>
<dbReference type="Proteomes" id="UP001049518">
    <property type="component" value="Chromosome"/>
</dbReference>
<organism evidence="1 2">
    <name type="scientific">Actinomadura graeca</name>
    <dbReference type="NCBI Taxonomy" id="2750812"/>
    <lineage>
        <taxon>Bacteria</taxon>
        <taxon>Bacillati</taxon>
        <taxon>Actinomycetota</taxon>
        <taxon>Actinomycetes</taxon>
        <taxon>Streptosporangiales</taxon>
        <taxon>Thermomonosporaceae</taxon>
        <taxon>Actinomadura</taxon>
    </lineage>
</organism>
<evidence type="ECO:0000313" key="1">
    <source>
        <dbReference type="EMBL" id="QXJ25535.1"/>
    </source>
</evidence>